<proteinExistence type="inferred from homology"/>
<dbReference type="PRINTS" id="PR00413">
    <property type="entry name" value="HADHALOGNASE"/>
</dbReference>
<dbReference type="PANTHER" id="PTHR46193:SF21">
    <property type="entry name" value="SLL1138 PROTEIN"/>
    <property type="match status" value="1"/>
</dbReference>
<dbReference type="InterPro" id="IPR036412">
    <property type="entry name" value="HAD-like_sf"/>
</dbReference>
<evidence type="ECO:0000256" key="1">
    <source>
        <dbReference type="ARBA" id="ARBA00001946"/>
    </source>
</evidence>
<organism evidence="5 6">
    <name type="scientific">Peribacillus psychrosaccharolyticus</name>
    <name type="common">Bacillus psychrosaccharolyticus</name>
    <dbReference type="NCBI Taxonomy" id="1407"/>
    <lineage>
        <taxon>Bacteria</taxon>
        <taxon>Bacillati</taxon>
        <taxon>Bacillota</taxon>
        <taxon>Bacilli</taxon>
        <taxon>Bacillales</taxon>
        <taxon>Bacillaceae</taxon>
        <taxon>Peribacillus</taxon>
    </lineage>
</organism>
<dbReference type="InterPro" id="IPR023198">
    <property type="entry name" value="PGP-like_dom2"/>
</dbReference>
<reference evidence="5 6" key="1">
    <citation type="submission" date="2021-01" db="EMBL/GenBank/DDBJ databases">
        <title>FDA dAtabase for Regulatory Grade micrObial Sequences (FDA-ARGOS): Supporting development and validation of Infectious Disease Dx tests.</title>
        <authorList>
            <person name="Nelson B."/>
            <person name="Plummer A."/>
            <person name="Tallon L."/>
            <person name="Sadzewicz L."/>
            <person name="Zhao X."/>
            <person name="Boylan J."/>
            <person name="Ott S."/>
            <person name="Bowen H."/>
            <person name="Vavikolanu K."/>
            <person name="Mehta A."/>
            <person name="Aluvathingal J."/>
            <person name="Nadendla S."/>
            <person name="Myers T."/>
            <person name="Yan Y."/>
            <person name="Sichtig H."/>
        </authorList>
    </citation>
    <scope>NUCLEOTIDE SEQUENCE [LARGE SCALE GENOMIC DNA]</scope>
    <source>
        <strain evidence="5 6">FDAARGOS_1161</strain>
    </source>
</reference>
<sequence length="226" mass="26126">MLKAVIIDFDGVIVDTEVIWFEIFNEWFKNNWNYDLTIEEFLICVGSHSKELLNRLENEHNIIIDKNKFNKETSQKFIDESKNLPLKQGVLEFIKSIKNENILLALATSASRKKPITHLIRLNIIQYFDVIVTSEDVDKIKPHPDLFNKAIQKLGIKTEETIIIEDSVNGLLAGNKAGINTIVCTNDVTKYSKFENFFIKVDSLEKVDLKNIIKKYDESSEIYANR</sequence>
<dbReference type="SUPFAM" id="SSF56784">
    <property type="entry name" value="HAD-like"/>
    <property type="match status" value="1"/>
</dbReference>
<dbReference type="SFLD" id="SFLDG01129">
    <property type="entry name" value="C1.5:_HAD__Beta-PGM__Phosphata"/>
    <property type="match status" value="1"/>
</dbReference>
<name>A0A974NMV2_PERPY</name>
<protein>
    <submittedName>
        <fullName evidence="5">HAD-IA family hydrolase</fullName>
    </submittedName>
</protein>
<dbReference type="Pfam" id="PF13419">
    <property type="entry name" value="HAD_2"/>
    <property type="match status" value="1"/>
</dbReference>
<evidence type="ECO:0000256" key="4">
    <source>
        <dbReference type="ARBA" id="ARBA00022842"/>
    </source>
</evidence>
<keyword evidence="6" id="KW-1185">Reference proteome</keyword>
<dbReference type="InterPro" id="IPR051600">
    <property type="entry name" value="Beta-PGM-like"/>
</dbReference>
<dbReference type="NCBIfam" id="TIGR01509">
    <property type="entry name" value="HAD-SF-IA-v3"/>
    <property type="match status" value="1"/>
</dbReference>
<dbReference type="Proteomes" id="UP000595254">
    <property type="component" value="Chromosome"/>
</dbReference>
<keyword evidence="5" id="KW-0378">Hydrolase</keyword>
<evidence type="ECO:0000313" key="6">
    <source>
        <dbReference type="Proteomes" id="UP000595254"/>
    </source>
</evidence>
<gene>
    <name evidence="5" type="ORF">I6J18_01455</name>
</gene>
<evidence type="ECO:0000256" key="2">
    <source>
        <dbReference type="ARBA" id="ARBA00006171"/>
    </source>
</evidence>
<comment type="cofactor">
    <cofactor evidence="1">
        <name>Mg(2+)</name>
        <dbReference type="ChEBI" id="CHEBI:18420"/>
    </cofactor>
</comment>
<dbReference type="EMBL" id="CP068053">
    <property type="protein sequence ID" value="QQT00633.1"/>
    <property type="molecule type" value="Genomic_DNA"/>
</dbReference>
<dbReference type="GO" id="GO:0046872">
    <property type="term" value="F:metal ion binding"/>
    <property type="evidence" value="ECO:0007669"/>
    <property type="project" value="UniProtKB-KW"/>
</dbReference>
<accession>A0A974NMV2</accession>
<dbReference type="RefSeq" id="WP_201647816.1">
    <property type="nucleotide sequence ID" value="NZ_CP068053.1"/>
</dbReference>
<dbReference type="Gene3D" id="3.40.50.1000">
    <property type="entry name" value="HAD superfamily/HAD-like"/>
    <property type="match status" value="1"/>
</dbReference>
<evidence type="ECO:0000256" key="3">
    <source>
        <dbReference type="ARBA" id="ARBA00022723"/>
    </source>
</evidence>
<evidence type="ECO:0000313" key="5">
    <source>
        <dbReference type="EMBL" id="QQT00633.1"/>
    </source>
</evidence>
<dbReference type="SFLD" id="SFLDS00003">
    <property type="entry name" value="Haloacid_Dehalogenase"/>
    <property type="match status" value="1"/>
</dbReference>
<keyword evidence="4" id="KW-0460">Magnesium</keyword>
<dbReference type="GO" id="GO:0016787">
    <property type="term" value="F:hydrolase activity"/>
    <property type="evidence" value="ECO:0007669"/>
    <property type="project" value="UniProtKB-KW"/>
</dbReference>
<keyword evidence="3" id="KW-0479">Metal-binding</keyword>
<dbReference type="InterPro" id="IPR023214">
    <property type="entry name" value="HAD_sf"/>
</dbReference>
<comment type="similarity">
    <text evidence="2">Belongs to the HAD-like hydrolase superfamily. CbbY/CbbZ/Gph/YieH family.</text>
</comment>
<dbReference type="InterPro" id="IPR006439">
    <property type="entry name" value="HAD-SF_hydro_IA"/>
</dbReference>
<dbReference type="Gene3D" id="1.10.150.240">
    <property type="entry name" value="Putative phosphatase, domain 2"/>
    <property type="match status" value="1"/>
</dbReference>
<dbReference type="AlphaFoldDB" id="A0A974NMV2"/>
<dbReference type="KEGG" id="ppsr:I6J18_01455"/>
<dbReference type="PANTHER" id="PTHR46193">
    <property type="entry name" value="6-PHOSPHOGLUCONATE PHOSPHATASE"/>
    <property type="match status" value="1"/>
</dbReference>
<dbReference type="InterPro" id="IPR041492">
    <property type="entry name" value="HAD_2"/>
</dbReference>